<keyword evidence="1" id="KW-0472">Membrane</keyword>
<evidence type="ECO:0000313" key="3">
    <source>
        <dbReference type="EMBL" id="MEL1244093.1"/>
    </source>
</evidence>
<feature type="domain" description="DUF4350" evidence="2">
    <location>
        <begin position="85"/>
        <end position="230"/>
    </location>
</feature>
<feature type="transmembrane region" description="Helical" evidence="1">
    <location>
        <begin position="5"/>
        <end position="22"/>
    </location>
</feature>
<dbReference type="Proteomes" id="UP001464555">
    <property type="component" value="Unassembled WGS sequence"/>
</dbReference>
<sequence length="395" mass="45760">MNRKLTIYIVLLAIVIGIIIFIDASRPKPVNWTPTYDTRDKIPLGLYILDQEAPDFFKGQAVKKFAITPYEYFDGLYDYETKTYKAKGTFLAISEENRIDNESAKELLFFAEHGNTVFLSMKDFPPLLLDTLQIDVTGKYFLKDSIQMSLGRKPAKKYWFNEGIGFTCFDSIEKSGATALGYQDSSDKAQPNFIRVPFGEGQFLLHTQPAAFSNFHLLKSDHYQYAENVLSYFPKGTIYWHSGSRDGENISSSPFRYINSQPGLKWAFRIGLIAIFIFIFFNAKRKQRIIPEVTPLKNTTVDFTKTIGNLYYQEGNHHTIIEKKIIYFLEHIRNEYMIDTYSLDEKFIEKLHLKSGKSFEDIQKSVSLIKKHRHQFQSTEADVIEINKAIEKLRL</sequence>
<proteinExistence type="predicted"/>
<dbReference type="EMBL" id="JBBYHR010000003">
    <property type="protein sequence ID" value="MEL1244093.1"/>
    <property type="molecule type" value="Genomic_DNA"/>
</dbReference>
<evidence type="ECO:0000256" key="1">
    <source>
        <dbReference type="SAM" id="Phobius"/>
    </source>
</evidence>
<evidence type="ECO:0000259" key="2">
    <source>
        <dbReference type="Pfam" id="PF14258"/>
    </source>
</evidence>
<comment type="caution">
    <text evidence="3">The sequence shown here is derived from an EMBL/GenBank/DDBJ whole genome shotgun (WGS) entry which is preliminary data.</text>
</comment>
<dbReference type="Pfam" id="PF14258">
    <property type="entry name" value="DUF4350"/>
    <property type="match status" value="1"/>
</dbReference>
<dbReference type="RefSeq" id="WP_341696404.1">
    <property type="nucleotide sequence ID" value="NZ_JBBYHR010000003.1"/>
</dbReference>
<evidence type="ECO:0000313" key="4">
    <source>
        <dbReference type="Proteomes" id="UP001464555"/>
    </source>
</evidence>
<organism evidence="3 4">
    <name type="scientific">Flavobacterium arundinis</name>
    <dbReference type="NCBI Taxonomy" id="3139143"/>
    <lineage>
        <taxon>Bacteria</taxon>
        <taxon>Pseudomonadati</taxon>
        <taxon>Bacteroidota</taxon>
        <taxon>Flavobacteriia</taxon>
        <taxon>Flavobacteriales</taxon>
        <taxon>Flavobacteriaceae</taxon>
        <taxon>Flavobacterium</taxon>
    </lineage>
</organism>
<dbReference type="InterPro" id="IPR025646">
    <property type="entry name" value="DUF4350"/>
</dbReference>
<keyword evidence="4" id="KW-1185">Reference proteome</keyword>
<name>A0ABU9HVA3_9FLAO</name>
<protein>
    <submittedName>
        <fullName evidence="3">DUF4350 domain-containing protein</fullName>
    </submittedName>
</protein>
<reference evidence="3 4" key="1">
    <citation type="submission" date="2024-04" db="EMBL/GenBank/DDBJ databases">
        <title>Flavobacterium sp. DGU11 16S ribosomal RNA gene Genome sequencing and assembly.</title>
        <authorList>
            <person name="Park S."/>
        </authorList>
    </citation>
    <scope>NUCLEOTIDE SEQUENCE [LARGE SCALE GENOMIC DNA]</scope>
    <source>
        <strain evidence="3 4">DGU11</strain>
    </source>
</reference>
<gene>
    <name evidence="3" type="ORF">AAEO56_07475</name>
</gene>
<keyword evidence="1" id="KW-1133">Transmembrane helix</keyword>
<keyword evidence="1" id="KW-0812">Transmembrane</keyword>
<feature type="transmembrane region" description="Helical" evidence="1">
    <location>
        <begin position="266"/>
        <end position="283"/>
    </location>
</feature>
<accession>A0ABU9HVA3</accession>